<dbReference type="FunFam" id="1.10.150.250:FF:000004">
    <property type="entry name" value="Succinate dehydrogenase assembly factor 2, mitochondrial"/>
    <property type="match status" value="1"/>
</dbReference>
<dbReference type="EMBL" id="AZST01000001">
    <property type="protein sequence ID" value="KEP55789.1"/>
    <property type="molecule type" value="Genomic_DNA"/>
</dbReference>
<dbReference type="InterPro" id="IPR036714">
    <property type="entry name" value="SDH_sf"/>
</dbReference>
<dbReference type="HOGENOM" id="CLU_103054_0_0_1"/>
<evidence type="ECO:0000256" key="4">
    <source>
        <dbReference type="SAM" id="MobiDB-lite"/>
    </source>
</evidence>
<name>A0A074S9C8_9AGAM</name>
<comment type="subcellular location">
    <subcellularLocation>
        <location evidence="3">Mitochondrion matrix</location>
    </subcellularLocation>
</comment>
<dbReference type="PANTHER" id="PTHR12469:SF2">
    <property type="entry name" value="SUCCINATE DEHYDROGENASE ASSEMBLY FACTOR 2, MITOCHONDRIAL"/>
    <property type="match status" value="1"/>
</dbReference>
<feature type="compositionally biased region" description="Low complexity" evidence="4">
    <location>
        <begin position="25"/>
        <end position="43"/>
    </location>
</feature>
<keyword evidence="6" id="KW-1185">Reference proteome</keyword>
<keyword evidence="2 3" id="KW-0143">Chaperone</keyword>
<dbReference type="GO" id="GO:0006099">
    <property type="term" value="P:tricarboxylic acid cycle"/>
    <property type="evidence" value="ECO:0007669"/>
    <property type="project" value="TreeGrafter"/>
</dbReference>
<dbReference type="SUPFAM" id="SSF109910">
    <property type="entry name" value="YgfY-like"/>
    <property type="match status" value="1"/>
</dbReference>
<evidence type="ECO:0000313" key="6">
    <source>
        <dbReference type="Proteomes" id="UP000027456"/>
    </source>
</evidence>
<dbReference type="GO" id="GO:0006121">
    <property type="term" value="P:mitochondrial electron transport, succinate to ubiquinone"/>
    <property type="evidence" value="ECO:0007669"/>
    <property type="project" value="UniProtKB-UniRule"/>
</dbReference>
<dbReference type="Proteomes" id="UP000027456">
    <property type="component" value="Unassembled WGS sequence"/>
</dbReference>
<evidence type="ECO:0000256" key="3">
    <source>
        <dbReference type="HAMAP-Rule" id="MF_03057"/>
    </source>
</evidence>
<dbReference type="GO" id="GO:0034553">
    <property type="term" value="P:mitochondrial respiratory chain complex II assembly"/>
    <property type="evidence" value="ECO:0007669"/>
    <property type="project" value="TreeGrafter"/>
</dbReference>
<sequence length="180" mass="20346">MHTLLTRNVARPHLRAATQLLRYTSSKSGSSSFSDPFPLPLSKDVPQSNSEYDEIDQSLLPPPIPRPNESLSTLRARLVYQTRKRGTLESDLLLSTFAKEHLPKMSEQELREFDKLLDEPDWDIYYWAINKKQPPAKWEGTALLDKLRVHAKNEGKVVRSMPTLGGWASSLSASQGSSKE</sequence>
<keyword evidence="1 3" id="KW-0496">Mitochondrion</keyword>
<dbReference type="STRING" id="1423351.A0A074S9C8"/>
<comment type="function">
    <text evidence="3">Plays an essential role in the assembly of succinate dehydrogenase (SDH), an enzyme complex (also referred to as respiratory complex II) that is a component of both the tricarboxylic acid (TCA) cycle and the mitochondrial electron transport chain, and which couples the oxidation of succinate to fumarate with the reduction of ubiquinone (coenzyme Q) to ubiquinol. Required for flavinylation (covalent attachment of FAD) of the flavoprotein subunit of the SDH catalytic dimer.</text>
</comment>
<comment type="similarity">
    <text evidence="3">Belongs to the SDHAF2 family.</text>
</comment>
<protein>
    <recommendedName>
        <fullName evidence="3">Succinate dehydrogenase assembly factor 2, mitochondrial</fullName>
        <shortName evidence="3">SDH assembly factor 2</shortName>
        <shortName evidence="3">SDHAF2</shortName>
    </recommendedName>
</protein>
<dbReference type="Gene3D" id="1.10.150.250">
    <property type="entry name" value="Flavinator of succinate dehydrogenase"/>
    <property type="match status" value="1"/>
</dbReference>
<dbReference type="PANTHER" id="PTHR12469">
    <property type="entry name" value="PROTEIN EMI5 HOMOLOG, MITOCHONDRIAL"/>
    <property type="match status" value="1"/>
</dbReference>
<dbReference type="GO" id="GO:0005759">
    <property type="term" value="C:mitochondrial matrix"/>
    <property type="evidence" value="ECO:0007669"/>
    <property type="project" value="UniProtKB-SubCell"/>
</dbReference>
<comment type="caution">
    <text evidence="5">The sequence shown here is derived from an EMBL/GenBank/DDBJ whole genome shotgun (WGS) entry which is preliminary data.</text>
</comment>
<evidence type="ECO:0000256" key="1">
    <source>
        <dbReference type="ARBA" id="ARBA00023128"/>
    </source>
</evidence>
<proteinExistence type="inferred from homology"/>
<comment type="subunit">
    <text evidence="3">Interacts with the flavoprotein subunit within the SDH catalytic dimer.</text>
</comment>
<organism evidence="5 6">
    <name type="scientific">Rhizoctonia solani 123E</name>
    <dbReference type="NCBI Taxonomy" id="1423351"/>
    <lineage>
        <taxon>Eukaryota</taxon>
        <taxon>Fungi</taxon>
        <taxon>Dikarya</taxon>
        <taxon>Basidiomycota</taxon>
        <taxon>Agaricomycotina</taxon>
        <taxon>Agaricomycetes</taxon>
        <taxon>Cantharellales</taxon>
        <taxon>Ceratobasidiaceae</taxon>
        <taxon>Rhizoctonia</taxon>
    </lineage>
</organism>
<gene>
    <name evidence="5" type="ORF">V565_000430</name>
</gene>
<evidence type="ECO:0000313" key="5">
    <source>
        <dbReference type="EMBL" id="KEP55789.1"/>
    </source>
</evidence>
<reference evidence="5 6" key="1">
    <citation type="submission" date="2013-12" db="EMBL/GenBank/DDBJ databases">
        <authorList>
            <person name="Cubeta M."/>
            <person name="Pakala S."/>
            <person name="Fedorova N."/>
            <person name="Thomas E."/>
            <person name="Dean R."/>
            <person name="Jabaji S."/>
            <person name="Neate S."/>
            <person name="Toda T."/>
            <person name="Tavantzis S."/>
            <person name="Vilgalys R."/>
            <person name="Bharathan N."/>
            <person name="Pakala S."/>
            <person name="Losada L.S."/>
            <person name="Zafar N."/>
            <person name="Nierman W."/>
        </authorList>
    </citation>
    <scope>NUCLEOTIDE SEQUENCE [LARGE SCALE GENOMIC DNA]</scope>
    <source>
        <strain evidence="5 6">123E</strain>
    </source>
</reference>
<accession>A0A074S9C8</accession>
<feature type="region of interest" description="Disordered" evidence="4">
    <location>
        <begin position="25"/>
        <end position="67"/>
    </location>
</feature>
<dbReference type="Pfam" id="PF03937">
    <property type="entry name" value="Sdh5"/>
    <property type="match status" value="1"/>
</dbReference>
<dbReference type="OrthoDB" id="284292at2759"/>
<dbReference type="InterPro" id="IPR005631">
    <property type="entry name" value="SDH"/>
</dbReference>
<dbReference type="InterPro" id="IPR028882">
    <property type="entry name" value="SDHAF2"/>
</dbReference>
<evidence type="ECO:0000256" key="2">
    <source>
        <dbReference type="ARBA" id="ARBA00023186"/>
    </source>
</evidence>
<dbReference type="HAMAP" id="MF_03057">
    <property type="entry name" value="SDHAF2"/>
    <property type="match status" value="1"/>
</dbReference>
<dbReference type="AlphaFoldDB" id="A0A074S9C8"/>